<dbReference type="AlphaFoldDB" id="A0A061FII9"/>
<dbReference type="PANTHER" id="PTHR47723:SF22">
    <property type="entry name" value="RNASE H TYPE-1 DOMAIN-CONTAINING PROTEIN"/>
    <property type="match status" value="1"/>
</dbReference>
<dbReference type="InterPro" id="IPR053151">
    <property type="entry name" value="RNase_H-like"/>
</dbReference>
<dbReference type="Gramene" id="EOY16896">
    <property type="protein sequence ID" value="EOY16896"/>
    <property type="gene ID" value="TCM_035854"/>
</dbReference>
<name>A0A061FII9_THECC</name>
<reference evidence="1 2" key="1">
    <citation type="journal article" date="2013" name="Genome Biol.">
        <title>The genome sequence of the most widely cultivated cacao type and its use to identify candidate genes regulating pod color.</title>
        <authorList>
            <person name="Motamayor J.C."/>
            <person name="Mockaitis K."/>
            <person name="Schmutz J."/>
            <person name="Haiminen N."/>
            <person name="Iii D.L."/>
            <person name="Cornejo O."/>
            <person name="Findley S.D."/>
            <person name="Zheng P."/>
            <person name="Utro F."/>
            <person name="Royaert S."/>
            <person name="Saski C."/>
            <person name="Jenkins J."/>
            <person name="Podicheti R."/>
            <person name="Zhao M."/>
            <person name="Scheffler B.E."/>
            <person name="Stack J.C."/>
            <person name="Feltus F.A."/>
            <person name="Mustiga G.M."/>
            <person name="Amores F."/>
            <person name="Phillips W."/>
            <person name="Marelli J.P."/>
            <person name="May G.D."/>
            <person name="Shapiro H."/>
            <person name="Ma J."/>
            <person name="Bustamante C.D."/>
            <person name="Schnell R.J."/>
            <person name="Main D."/>
            <person name="Gilbert D."/>
            <person name="Parida L."/>
            <person name="Kuhn D.N."/>
        </authorList>
    </citation>
    <scope>NUCLEOTIDE SEQUENCE [LARGE SCALE GENOMIC DNA]</scope>
    <source>
        <strain evidence="2">cv. Matina 1-6</strain>
    </source>
</reference>
<sequence length="209" mass="22977">MHERVAVKQELVKRNLMDQAGAVCGSARVNLNRNDTVFKGVTWNADRVFDLVKIRVAIWAQAKWPLEYSVVLDTYIFLAEGAVVKKKERTRTAKEWSKPHKREMKYNVDEVAQGCRGEVGIGGIMRDDEGNIKIVFSKAIGVDNASAAEVRAIKKAFLTFARFASGNGKDRVTLMLMLFVTGGSAGLCVCDLDLSIWASLASPVLALVG</sequence>
<organism evidence="1 2">
    <name type="scientific">Theobroma cacao</name>
    <name type="common">Cacao</name>
    <name type="synonym">Cocoa</name>
    <dbReference type="NCBI Taxonomy" id="3641"/>
    <lineage>
        <taxon>Eukaryota</taxon>
        <taxon>Viridiplantae</taxon>
        <taxon>Streptophyta</taxon>
        <taxon>Embryophyta</taxon>
        <taxon>Tracheophyta</taxon>
        <taxon>Spermatophyta</taxon>
        <taxon>Magnoliopsida</taxon>
        <taxon>eudicotyledons</taxon>
        <taxon>Gunneridae</taxon>
        <taxon>Pentapetalae</taxon>
        <taxon>rosids</taxon>
        <taxon>malvids</taxon>
        <taxon>Malvales</taxon>
        <taxon>Malvaceae</taxon>
        <taxon>Byttnerioideae</taxon>
        <taxon>Theobroma</taxon>
    </lineage>
</organism>
<proteinExistence type="predicted"/>
<dbReference type="PANTHER" id="PTHR47723">
    <property type="entry name" value="OS05G0353850 PROTEIN"/>
    <property type="match status" value="1"/>
</dbReference>
<dbReference type="InParanoid" id="A0A061FII9"/>
<protein>
    <recommendedName>
        <fullName evidence="3">RNase H type-1 domain-containing protein</fullName>
    </recommendedName>
</protein>
<evidence type="ECO:0008006" key="3">
    <source>
        <dbReference type="Google" id="ProtNLM"/>
    </source>
</evidence>
<dbReference type="Proteomes" id="UP000026915">
    <property type="component" value="Chromosome 8"/>
</dbReference>
<gene>
    <name evidence="1" type="ORF">TCM_035854</name>
</gene>
<dbReference type="HOGENOM" id="CLU_1317469_0_0_1"/>
<keyword evidence="2" id="KW-1185">Reference proteome</keyword>
<accession>A0A061FII9</accession>
<dbReference type="EMBL" id="CM001886">
    <property type="protein sequence ID" value="EOY16896.1"/>
    <property type="molecule type" value="Genomic_DNA"/>
</dbReference>
<evidence type="ECO:0000313" key="1">
    <source>
        <dbReference type="EMBL" id="EOY16896.1"/>
    </source>
</evidence>
<evidence type="ECO:0000313" key="2">
    <source>
        <dbReference type="Proteomes" id="UP000026915"/>
    </source>
</evidence>